<sequence length="161" mass="19061">MMYTSLVRPHLEYAIVAWSPYLKKDIKILEDVQRRATKCINGFNEFSYEGRLRLLNLTNLSTRRIRGDLIQMFKVVKNIDQINWHAPLRLNINNYPTRGHSFKLNREIVKNCAPRFNYFTNRVVNSWNKLNANSIEAPSVNSFKAKIDILFNQDYILSFYL</sequence>
<dbReference type="Proteomes" id="UP000663879">
    <property type="component" value="Unassembled WGS sequence"/>
</dbReference>
<keyword evidence="2" id="KW-1185">Reference proteome</keyword>
<proteinExistence type="predicted"/>
<name>A0A814JR85_9BILA</name>
<dbReference type="EMBL" id="CAJNOC010005070">
    <property type="protein sequence ID" value="CAF1041473.1"/>
    <property type="molecule type" value="Genomic_DNA"/>
</dbReference>
<evidence type="ECO:0000313" key="1">
    <source>
        <dbReference type="EMBL" id="CAF1041473.1"/>
    </source>
</evidence>
<dbReference type="OrthoDB" id="10063766at2759"/>
<evidence type="ECO:0000313" key="2">
    <source>
        <dbReference type="Proteomes" id="UP000663879"/>
    </source>
</evidence>
<comment type="caution">
    <text evidence="1">The sequence shown here is derived from an EMBL/GenBank/DDBJ whole genome shotgun (WGS) entry which is preliminary data.</text>
</comment>
<accession>A0A814JR85</accession>
<protein>
    <submittedName>
        <fullName evidence="1">Uncharacterized protein</fullName>
    </submittedName>
</protein>
<dbReference type="AlphaFoldDB" id="A0A814JR85"/>
<reference evidence="1" key="1">
    <citation type="submission" date="2021-02" db="EMBL/GenBank/DDBJ databases">
        <authorList>
            <person name="Nowell W R."/>
        </authorList>
    </citation>
    <scope>NUCLEOTIDE SEQUENCE</scope>
    <source>
        <strain evidence="1">Ploen Becks lab</strain>
    </source>
</reference>
<organism evidence="1 2">
    <name type="scientific">Brachionus calyciflorus</name>
    <dbReference type="NCBI Taxonomy" id="104777"/>
    <lineage>
        <taxon>Eukaryota</taxon>
        <taxon>Metazoa</taxon>
        <taxon>Spiralia</taxon>
        <taxon>Gnathifera</taxon>
        <taxon>Rotifera</taxon>
        <taxon>Eurotatoria</taxon>
        <taxon>Monogononta</taxon>
        <taxon>Pseudotrocha</taxon>
        <taxon>Ploima</taxon>
        <taxon>Brachionidae</taxon>
        <taxon>Brachionus</taxon>
    </lineage>
</organism>
<gene>
    <name evidence="1" type="ORF">OXX778_LOCUS18371</name>
</gene>